<name>A0AAU8B7W8_9VIRU</name>
<evidence type="ECO:0000256" key="1">
    <source>
        <dbReference type="SAM" id="MobiDB-lite"/>
    </source>
</evidence>
<reference evidence="2" key="1">
    <citation type="submission" date="2024-03" db="EMBL/GenBank/DDBJ databases">
        <title>Diverse circular DNA viruses in blood, oral, and fecal samples of captive lemurs.</title>
        <authorList>
            <person name="Paietta E.N."/>
            <person name="Kraberger S."/>
            <person name="Lund M.C."/>
            <person name="Custer J.M."/>
            <person name="Vargas K.M."/>
            <person name="Ehmke E.E."/>
            <person name="Yoder A.D."/>
            <person name="Varsani A."/>
        </authorList>
    </citation>
    <scope>NUCLEOTIDE SEQUENCE</scope>
    <source>
        <strain evidence="2">Duke_28FS_35</strain>
    </source>
</reference>
<feature type="region of interest" description="Disordered" evidence="1">
    <location>
        <begin position="341"/>
        <end position="372"/>
    </location>
</feature>
<proteinExistence type="predicted"/>
<accession>A0AAU8B7W8</accession>
<dbReference type="EMBL" id="PP511798">
    <property type="protein sequence ID" value="XCD07691.1"/>
    <property type="molecule type" value="Genomic_DNA"/>
</dbReference>
<evidence type="ECO:0000313" key="2">
    <source>
        <dbReference type="EMBL" id="XCD07691.1"/>
    </source>
</evidence>
<organism evidence="2">
    <name type="scientific">Dulem virus 258</name>
    <dbReference type="NCBI Taxonomy" id="3145735"/>
    <lineage>
        <taxon>Viruses</taxon>
        <taxon>Monodnaviria</taxon>
        <taxon>Sangervirae</taxon>
        <taxon>Phixviricota</taxon>
        <taxon>Malgrandaviricetes</taxon>
        <taxon>Petitvirales</taxon>
        <taxon>Microviridae</taxon>
        <taxon>Microvirus</taxon>
    </lineage>
</organism>
<feature type="region of interest" description="Disordered" evidence="1">
    <location>
        <begin position="98"/>
        <end position="118"/>
    </location>
</feature>
<sequence length="372" mass="40883">MSFWGGAGSALLGGALSGISNLFGASSQNKNVDKQINAAKEEAEKSRKWQTSEREAQQEWNLSMWNANNEYNTPAAMMARYKAAGVNPDLIYSGGNVQSPGSPAVGGHTPSGTVADTSGYNRYRPLGDVASKALNDAAIAALTAKTSIETEGQKHTNDILASDAAFRDAYNQGVLNTQNSEIVVNNSTVKLNDQQINESRSRISKIDAEISKISQEINLLISQAANVDSQIWERHVRVALDSAIQHGHLKIAGEHLKLDQQRVKMAYQELMSKLPLMASQKEQMKALASFYNDLGFKANVEEERIRFDLSQSQNWDDFDRGLNAILDVGSTIASFIPFTNPQRSSMSGKPKSKSEVSSSDRRVKNTYYDYYD</sequence>
<protein>
    <submittedName>
        <fullName evidence="2">DNA pilot protein</fullName>
    </submittedName>
</protein>
<feature type="compositionally biased region" description="Basic and acidic residues" evidence="1">
    <location>
        <begin position="352"/>
        <end position="363"/>
    </location>
</feature>